<protein>
    <submittedName>
        <fullName evidence="1">Uncharacterized protein</fullName>
    </submittedName>
</protein>
<dbReference type="Proteomes" id="UP000502894">
    <property type="component" value="Chromosome"/>
</dbReference>
<dbReference type="KEGG" id="lant:TUM19329_20360"/>
<dbReference type="EMBL" id="AP022839">
    <property type="protein sequence ID" value="BCA95675.1"/>
    <property type="molecule type" value="Genomic_DNA"/>
</dbReference>
<evidence type="ECO:0000313" key="1">
    <source>
        <dbReference type="EMBL" id="BCA95675.1"/>
    </source>
</evidence>
<dbReference type="RefSeq" id="WP_173237214.1">
    <property type="nucleotide sequence ID" value="NZ_AP022839.1"/>
</dbReference>
<keyword evidence="2" id="KW-1185">Reference proteome</keyword>
<reference evidence="1" key="1">
    <citation type="journal article" date="2020" name="Microbiol. Resour. Announc.">
        <title>Complete Genome Sequence of Novel Psychrotolerant Legionella Strain TUM19329, Isolated from Antarctic Lake Sediment.</title>
        <authorList>
            <person name="Shimada S."/>
            <person name="Nakai R."/>
            <person name="Aoki K."/>
            <person name="Shimoeda N."/>
            <person name="Ohno G."/>
            <person name="Miyazaki Y."/>
            <person name="Kudoh S."/>
            <person name="Imura S."/>
            <person name="Watanabe K."/>
            <person name="Ishii Y."/>
            <person name="Tateda K."/>
        </authorList>
    </citation>
    <scope>NUCLEOTIDE SEQUENCE [LARGE SCALE GENOMIC DNA]</scope>
    <source>
        <strain evidence="1">TUM19329</strain>
    </source>
</reference>
<name>A0A6F8T4R0_9GAMM</name>
<evidence type="ECO:0000313" key="2">
    <source>
        <dbReference type="Proteomes" id="UP000502894"/>
    </source>
</evidence>
<proteinExistence type="predicted"/>
<accession>A0A6F8T4R0</accession>
<organism evidence="1 2">
    <name type="scientific">Legionella antarctica</name>
    <dbReference type="NCBI Taxonomy" id="2708020"/>
    <lineage>
        <taxon>Bacteria</taxon>
        <taxon>Pseudomonadati</taxon>
        <taxon>Pseudomonadota</taxon>
        <taxon>Gammaproteobacteria</taxon>
        <taxon>Legionellales</taxon>
        <taxon>Legionellaceae</taxon>
        <taxon>Legionella</taxon>
    </lineage>
</organism>
<sequence>MFAKKENSNKDTILKYLANAYRCYENAEWNYSQADAGVGGFLVDGCITSIEKFKSIVNIIGQGLIEENEDASKASLLFEKLYKNGFKDGQYHESIQDKFKEILPQKSIERLDESVSMADCLKSIYISEQVMAFTK</sequence>
<gene>
    <name evidence="1" type="ORF">TUM19329_20360</name>
</gene>
<dbReference type="AlphaFoldDB" id="A0A6F8T4R0"/>